<dbReference type="RefSeq" id="WP_344930652.1">
    <property type="nucleotide sequence ID" value="NZ_BAAAYK010000038.1"/>
</dbReference>
<sequence>MELGTRTLIGLVGLGGALAGSVVVTAPAVAAAGPAAPAACEIRELPLPPGTTEGGVAGASADGRTAVGRAVGHDPVQTEVGVVWRDGEIVDLPADLPDALTDVNSAGVAVGGIFDEYGERRPYVLRDGEVHVLPGHVTPRGINDSGVIAGFRTDAAGELPVVWKPGSDQPVDLVGPRGIATDVAADGTVVGTVDGDTPDAPTDGYVWRPDGTGAPLPRPAGVAPNAHLEATGISGSWVFGDGPDGAIRWNLDTGAAESLPGTIAGSGAINDRGVLAAPAGSGQDGVLVDGEQRTPLPGMNGWQVALRSISPDGTALTGTAGMLKGPSKPVRWTCA</sequence>
<proteinExistence type="predicted"/>
<accession>A0ABP6RZ25</accession>
<evidence type="ECO:0000313" key="1">
    <source>
        <dbReference type="EMBL" id="GAA3363825.1"/>
    </source>
</evidence>
<dbReference type="Proteomes" id="UP001500483">
    <property type="component" value="Unassembled WGS sequence"/>
</dbReference>
<name>A0ABP6RZ25_9PSEU</name>
<organism evidence="1 2">
    <name type="scientific">Saccharopolyspora gregorii</name>
    <dbReference type="NCBI Taxonomy" id="33914"/>
    <lineage>
        <taxon>Bacteria</taxon>
        <taxon>Bacillati</taxon>
        <taxon>Actinomycetota</taxon>
        <taxon>Actinomycetes</taxon>
        <taxon>Pseudonocardiales</taxon>
        <taxon>Pseudonocardiaceae</taxon>
        <taxon>Saccharopolyspora</taxon>
    </lineage>
</organism>
<reference evidence="2" key="1">
    <citation type="journal article" date="2019" name="Int. J. Syst. Evol. Microbiol.">
        <title>The Global Catalogue of Microorganisms (GCM) 10K type strain sequencing project: providing services to taxonomists for standard genome sequencing and annotation.</title>
        <authorList>
            <consortium name="The Broad Institute Genomics Platform"/>
            <consortium name="The Broad Institute Genome Sequencing Center for Infectious Disease"/>
            <person name="Wu L."/>
            <person name="Ma J."/>
        </authorList>
    </citation>
    <scope>NUCLEOTIDE SEQUENCE [LARGE SCALE GENOMIC DNA]</scope>
    <source>
        <strain evidence="2">JCM 9687</strain>
    </source>
</reference>
<evidence type="ECO:0000313" key="2">
    <source>
        <dbReference type="Proteomes" id="UP001500483"/>
    </source>
</evidence>
<protein>
    <submittedName>
        <fullName evidence="1">Uncharacterized protein</fullName>
    </submittedName>
</protein>
<dbReference type="EMBL" id="BAAAYK010000038">
    <property type="protein sequence ID" value="GAA3363825.1"/>
    <property type="molecule type" value="Genomic_DNA"/>
</dbReference>
<keyword evidence="2" id="KW-1185">Reference proteome</keyword>
<comment type="caution">
    <text evidence="1">The sequence shown here is derived from an EMBL/GenBank/DDBJ whole genome shotgun (WGS) entry which is preliminary data.</text>
</comment>
<gene>
    <name evidence="1" type="ORF">GCM10020366_57260</name>
</gene>